<dbReference type="AlphaFoldDB" id="A0A3B3BEC2"/>
<feature type="region of interest" description="Disordered" evidence="3">
    <location>
        <begin position="908"/>
        <end position="956"/>
    </location>
</feature>
<protein>
    <submittedName>
        <fullName evidence="4">Axonemal dynein light chain domain containing 1</fullName>
    </submittedName>
</protein>
<keyword evidence="5" id="KW-1185">Reference proteome</keyword>
<proteinExistence type="predicted"/>
<dbReference type="Proteomes" id="UP000261560">
    <property type="component" value="Unplaced"/>
</dbReference>
<dbReference type="PaxDb" id="30732-ENSOMEP00000003547"/>
<dbReference type="GeneID" id="112150590"/>
<feature type="compositionally biased region" description="Low complexity" evidence="3">
    <location>
        <begin position="1"/>
        <end position="13"/>
    </location>
</feature>
<feature type="compositionally biased region" description="Basic and acidic residues" evidence="3">
    <location>
        <begin position="33"/>
        <end position="42"/>
    </location>
</feature>
<dbReference type="OMA" id="KKECYEW"/>
<evidence type="ECO:0000313" key="5">
    <source>
        <dbReference type="Proteomes" id="UP000261560"/>
    </source>
</evidence>
<evidence type="ECO:0000313" key="4">
    <source>
        <dbReference type="Ensembl" id="ENSOMEP00000003547.1"/>
    </source>
</evidence>
<dbReference type="InterPro" id="IPR019347">
    <property type="entry name" value="Axonemal_dynein_light_chain"/>
</dbReference>
<organism evidence="4 5">
    <name type="scientific">Oryzias melastigma</name>
    <name type="common">Marine medaka</name>
    <dbReference type="NCBI Taxonomy" id="30732"/>
    <lineage>
        <taxon>Eukaryota</taxon>
        <taxon>Metazoa</taxon>
        <taxon>Chordata</taxon>
        <taxon>Craniata</taxon>
        <taxon>Vertebrata</taxon>
        <taxon>Euteleostomi</taxon>
        <taxon>Actinopterygii</taxon>
        <taxon>Neopterygii</taxon>
        <taxon>Teleostei</taxon>
        <taxon>Neoteleostei</taxon>
        <taxon>Acanthomorphata</taxon>
        <taxon>Ovalentaria</taxon>
        <taxon>Atherinomorphae</taxon>
        <taxon>Beloniformes</taxon>
        <taxon>Adrianichthyidae</taxon>
        <taxon>Oryziinae</taxon>
        <taxon>Oryzias</taxon>
    </lineage>
</organism>
<dbReference type="GO" id="GO:0005737">
    <property type="term" value="C:cytoplasm"/>
    <property type="evidence" value="ECO:0007669"/>
    <property type="project" value="UniProtKB-ARBA"/>
</dbReference>
<dbReference type="PANTHER" id="PTHR23052">
    <property type="entry name" value="AXONEMAL DYNEIN LIGHT CHAIN DOMAIN-CONTAINING PROTEIN 1"/>
    <property type="match status" value="1"/>
</dbReference>
<dbReference type="Ensembl" id="ENSOMET00000010653.1">
    <property type="protein sequence ID" value="ENSOMEP00000003547.1"/>
    <property type="gene ID" value="ENSOMEG00000004459.1"/>
</dbReference>
<name>A0A3B3BEC2_ORYME</name>
<dbReference type="GeneTree" id="ENSGT00390000005554"/>
<reference evidence="4" key="1">
    <citation type="submission" date="2025-08" db="UniProtKB">
        <authorList>
            <consortium name="Ensembl"/>
        </authorList>
    </citation>
    <scope>IDENTIFICATION</scope>
</reference>
<feature type="coiled-coil region" evidence="2">
    <location>
        <begin position="865"/>
        <end position="906"/>
    </location>
</feature>
<evidence type="ECO:0000256" key="1">
    <source>
        <dbReference type="ARBA" id="ARBA00023054"/>
    </source>
</evidence>
<dbReference type="PANTHER" id="PTHR23052:SF1">
    <property type="entry name" value="AXONEMAL DYNEIN LIGHT CHAIN DOMAIN-CONTAINING PROTEIN 1"/>
    <property type="match status" value="1"/>
</dbReference>
<reference evidence="4" key="2">
    <citation type="submission" date="2025-09" db="UniProtKB">
        <authorList>
            <consortium name="Ensembl"/>
        </authorList>
    </citation>
    <scope>IDENTIFICATION</scope>
</reference>
<dbReference type="Pfam" id="PF10211">
    <property type="entry name" value="Ax_dynein_light"/>
    <property type="match status" value="1"/>
</dbReference>
<feature type="region of interest" description="Disordered" evidence="3">
    <location>
        <begin position="1"/>
        <end position="44"/>
    </location>
</feature>
<dbReference type="InterPro" id="IPR052845">
    <property type="entry name" value="Axonemal_dynein_LC_domain"/>
</dbReference>
<evidence type="ECO:0000256" key="2">
    <source>
        <dbReference type="SAM" id="Coils"/>
    </source>
</evidence>
<sequence length="956" mass="109411">MSRFSRSSSNLRSSRPKRAPDSTENANMTIEIPECRDKKPPPVEHSIIPDELLVSLTSTVCNGNKEGHTVHRQRCESCAVRRPDAVWHHPLGRKKYKFFLEQPTSLTGAGRDISFLCDAMTQRKTTPLPPLRGKSEICETENLNISDNLIPEEFHFVKNRGIQCLKFYEDPFTVQLMDEERKLRVFPSLKPSGRQEAVELMRAMDDMLEKAGVDRQNEELSELSQMEGLLELVKVEQNIYNTVFHELIRQVTVGCAERGQVLAKLRQRYQVLLDRIPRRLKALHTETVAQKSLDRRLTEEIHRIKSSLQQLSIEASKIKDHDTLVCEKAGLAHHRLAEALIQTHTDSDVLQRYHELYELLRTRLEAQLLQMTEERNNWSKLTFSLALKLISVKKLHLVGQLHVSERGWLQTAESCLLHLSSKDAEDLKEILELTDHWEEELTDVVSQLKKTEHSHCVQISVIQHGITKWLSLITAQIKCPDLKHEENSVEEIHADLMQWSQILILLSEYYQGEKPALCQQTLAPEGQEAVRKLERVLPELVKQLGLKISGDSGILRVILSLLGLVDSWVFRTSASIAWSKTAFNFDWQKLKEALLDCQGLVEEALWHFSMSQTDNKDKKKPNVFQETEKLLLDIQVFTTCLSSFVDDEIHKLKEEVMWVHMAQMNWMYDMLLILTPDCIEEPDLGQEHLHIKRISLQTLDADAQVLMGKLDVLSTYITRSCSLILEENNPSEARSDSDKHKKLQRECEDWVETCKIILTGLHDDPDVHSGIPDGKDPADGLETEDISGESATENNKKMKDETEATPQKMELTICENPVINRINYDRNISQIKLGRNRVHLTETDELVVSPTTKEAQRAFSDLTSLGILQRELHDSEMRVRSAEQRALSAEEALQAALEKIQDLERRLQGRPALELQPTEEKSKMTPTPSPTALTPTAQKKITKAKQESSKKRTKKQ</sequence>
<feature type="region of interest" description="Disordered" evidence="3">
    <location>
        <begin position="765"/>
        <end position="804"/>
    </location>
</feature>
<feature type="compositionally biased region" description="Basic and acidic residues" evidence="3">
    <location>
        <begin position="765"/>
        <end position="778"/>
    </location>
</feature>
<evidence type="ECO:0000256" key="3">
    <source>
        <dbReference type="SAM" id="MobiDB-lite"/>
    </source>
</evidence>
<accession>A0A3B3BEC2</accession>
<dbReference type="RefSeq" id="XP_036067446.1">
    <property type="nucleotide sequence ID" value="XM_036211553.1"/>
</dbReference>
<keyword evidence="1 2" id="KW-0175">Coiled coil</keyword>